<protein>
    <recommendedName>
        <fullName evidence="4">POTRA domain-containing protein</fullName>
    </recommendedName>
</protein>
<organism evidence="2 3">
    <name type="scientific">Candidatus Nomurabacteria bacterium GW2011_GWA1_37_20</name>
    <dbReference type="NCBI Taxonomy" id="1618729"/>
    <lineage>
        <taxon>Bacteria</taxon>
        <taxon>Candidatus Nomuraibacteriota</taxon>
    </lineage>
</organism>
<accession>A0A0G0GK15</accession>
<keyword evidence="1" id="KW-0472">Membrane</keyword>
<evidence type="ECO:0000256" key="1">
    <source>
        <dbReference type="SAM" id="Phobius"/>
    </source>
</evidence>
<dbReference type="AlphaFoldDB" id="A0A0G0GK15"/>
<feature type="transmembrane region" description="Helical" evidence="1">
    <location>
        <begin position="21"/>
        <end position="43"/>
    </location>
</feature>
<reference evidence="2 3" key="1">
    <citation type="journal article" date="2015" name="Nature">
        <title>rRNA introns, odd ribosomes, and small enigmatic genomes across a large radiation of phyla.</title>
        <authorList>
            <person name="Brown C.T."/>
            <person name="Hug L.A."/>
            <person name="Thomas B.C."/>
            <person name="Sharon I."/>
            <person name="Castelle C.J."/>
            <person name="Singh A."/>
            <person name="Wilkins M.J."/>
            <person name="Williams K.H."/>
            <person name="Banfield J.F."/>
        </authorList>
    </citation>
    <scope>NUCLEOTIDE SEQUENCE [LARGE SCALE GENOMIC DNA]</scope>
</reference>
<evidence type="ECO:0000313" key="3">
    <source>
        <dbReference type="Proteomes" id="UP000034701"/>
    </source>
</evidence>
<evidence type="ECO:0008006" key="4">
    <source>
        <dbReference type="Google" id="ProtNLM"/>
    </source>
</evidence>
<dbReference type="EMBL" id="LBTA01000043">
    <property type="protein sequence ID" value="KKQ31453.1"/>
    <property type="molecule type" value="Genomic_DNA"/>
</dbReference>
<proteinExistence type="predicted"/>
<gene>
    <name evidence="2" type="ORF">US45_C0043G0006</name>
</gene>
<evidence type="ECO:0000313" key="2">
    <source>
        <dbReference type="EMBL" id="KKQ31453.1"/>
    </source>
</evidence>
<keyword evidence="1" id="KW-1133">Transmembrane helix</keyword>
<sequence>MKRNILNSPRLLKLKKKRQKIFLNKIFLSVISLLTVFAGLSYLSGLKQLNITEVKINGNKSIDSEMAKIIAQKEITGNYLWFFPKTNILFYPKNNIKNELQNEFKRLKDAVFSIKDGKTLEISLIEREASYMWCDTTLPESDVAGQKCYFMDENGFIFDEAAYFSGGVYFKFYGKISVEENSLSGTYFAKENFYKFILFKKVLENMKLKPIALYQEDNGDIKFFLSRENSSFMGPEIILKINSDFQKVAENLETALNTEPLQSNFKNKYSSLLYIDLRFGNKVYYKFH</sequence>
<comment type="caution">
    <text evidence="2">The sequence shown here is derived from an EMBL/GenBank/DDBJ whole genome shotgun (WGS) entry which is preliminary data.</text>
</comment>
<dbReference type="Proteomes" id="UP000034701">
    <property type="component" value="Unassembled WGS sequence"/>
</dbReference>
<name>A0A0G0GK15_9BACT</name>
<keyword evidence="1" id="KW-0812">Transmembrane</keyword>